<gene>
    <name evidence="5" type="ORF">B4U80_08445</name>
</gene>
<dbReference type="VEuPathDB" id="VectorBase:LDEU003997"/>
<name>A0A443SKM6_9ACAR</name>
<accession>A0A443SKM6</accession>
<dbReference type="EMBL" id="NCKV01001617">
    <property type="protein sequence ID" value="RWS28042.1"/>
    <property type="molecule type" value="Genomic_DNA"/>
</dbReference>
<reference evidence="5 6" key="1">
    <citation type="journal article" date="2018" name="Gigascience">
        <title>Genomes of trombidid mites reveal novel predicted allergens and laterally-transferred genes associated with secondary metabolism.</title>
        <authorList>
            <person name="Dong X."/>
            <person name="Chaisiri K."/>
            <person name="Xia D."/>
            <person name="Armstrong S.D."/>
            <person name="Fang Y."/>
            <person name="Donnelly M.J."/>
            <person name="Kadowaki T."/>
            <person name="McGarry J.W."/>
            <person name="Darby A.C."/>
            <person name="Makepeace B.L."/>
        </authorList>
    </citation>
    <scope>NUCLEOTIDE SEQUENCE [LARGE SCALE GENOMIC DNA]</scope>
    <source>
        <strain evidence="5">UoL-UT</strain>
    </source>
</reference>
<dbReference type="OrthoDB" id="2924818at2759"/>
<dbReference type="Pfam" id="PF13772">
    <property type="entry name" value="AIG2_2"/>
    <property type="match status" value="1"/>
</dbReference>
<dbReference type="SUPFAM" id="SSF110857">
    <property type="entry name" value="Gamma-glutamyl cyclotransferase-like"/>
    <property type="match status" value="1"/>
</dbReference>
<organism evidence="5 6">
    <name type="scientific">Leptotrombidium deliense</name>
    <dbReference type="NCBI Taxonomy" id="299467"/>
    <lineage>
        <taxon>Eukaryota</taxon>
        <taxon>Metazoa</taxon>
        <taxon>Ecdysozoa</taxon>
        <taxon>Arthropoda</taxon>
        <taxon>Chelicerata</taxon>
        <taxon>Arachnida</taxon>
        <taxon>Acari</taxon>
        <taxon>Acariformes</taxon>
        <taxon>Trombidiformes</taxon>
        <taxon>Prostigmata</taxon>
        <taxon>Anystina</taxon>
        <taxon>Parasitengona</taxon>
        <taxon>Trombiculoidea</taxon>
        <taxon>Trombiculidae</taxon>
        <taxon>Leptotrombidium</taxon>
    </lineage>
</organism>
<feature type="binding site" evidence="4">
    <location>
        <position position="129"/>
    </location>
    <ligand>
        <name>substrate</name>
    </ligand>
</feature>
<dbReference type="InterPro" id="IPR013024">
    <property type="entry name" value="GGCT-like"/>
</dbReference>
<feature type="active site" description="Proton acceptor" evidence="3">
    <location>
        <position position="92"/>
    </location>
</feature>
<dbReference type="Proteomes" id="UP000288716">
    <property type="component" value="Unassembled WGS sequence"/>
</dbReference>
<dbReference type="InterPro" id="IPR017939">
    <property type="entry name" value="G-Glutamylcylcotransferase"/>
</dbReference>
<dbReference type="PANTHER" id="PTHR12935">
    <property type="entry name" value="GAMMA-GLUTAMYLCYCLOTRANSFERASE"/>
    <property type="match status" value="1"/>
</dbReference>
<evidence type="ECO:0000256" key="4">
    <source>
        <dbReference type="PIRSR" id="PIRSR617939-2"/>
    </source>
</evidence>
<dbReference type="PANTHER" id="PTHR12935:SF0">
    <property type="entry name" value="GAMMA-GLUTAMYLCYCLOTRANSFERASE"/>
    <property type="match status" value="1"/>
</dbReference>
<evidence type="ECO:0000313" key="5">
    <source>
        <dbReference type="EMBL" id="RWS28042.1"/>
    </source>
</evidence>
<keyword evidence="6" id="KW-1185">Reference proteome</keyword>
<evidence type="ECO:0000256" key="3">
    <source>
        <dbReference type="PIRSR" id="PIRSR617939-1"/>
    </source>
</evidence>
<dbReference type="GO" id="GO:0016740">
    <property type="term" value="F:transferase activity"/>
    <property type="evidence" value="ECO:0007669"/>
    <property type="project" value="UniProtKB-KW"/>
</dbReference>
<dbReference type="GO" id="GO:0003839">
    <property type="term" value="F:gamma-glutamylcyclotransferase activity"/>
    <property type="evidence" value="ECO:0007669"/>
    <property type="project" value="UniProtKB-EC"/>
</dbReference>
<feature type="binding site" evidence="4">
    <location>
        <begin position="17"/>
        <end position="22"/>
    </location>
    <ligand>
        <name>substrate</name>
    </ligand>
</feature>
<keyword evidence="2" id="KW-0456">Lyase</keyword>
<dbReference type="Gene3D" id="3.10.490.10">
    <property type="entry name" value="Gamma-glutamyl cyclotransferase-like"/>
    <property type="match status" value="1"/>
</dbReference>
<keyword evidence="5" id="KW-0808">Transferase</keyword>
<evidence type="ECO:0000256" key="2">
    <source>
        <dbReference type="ARBA" id="ARBA00023239"/>
    </source>
</evidence>
<dbReference type="CDD" id="cd06661">
    <property type="entry name" value="GGCT_like"/>
    <property type="match status" value="1"/>
</dbReference>
<dbReference type="AlphaFoldDB" id="A0A443SKM6"/>
<evidence type="ECO:0000256" key="1">
    <source>
        <dbReference type="ARBA" id="ARBA00012346"/>
    </source>
</evidence>
<evidence type="ECO:0000313" key="6">
    <source>
        <dbReference type="Proteomes" id="UP000288716"/>
    </source>
</evidence>
<dbReference type="InterPro" id="IPR036568">
    <property type="entry name" value="GGCT-like_sf"/>
</dbReference>
<comment type="caution">
    <text evidence="5">The sequence shown here is derived from an EMBL/GenBank/DDBJ whole genome shotgun (WGS) entry which is preliminary data.</text>
</comment>
<dbReference type="STRING" id="299467.A0A443SKM6"/>
<dbReference type="EC" id="4.3.2.9" evidence="1"/>
<sequence length="172" mass="19083">MGEQNKEIEQEKETIDYFAYGSNLLTARIQIGIPSARDPRVGRLDGYRFDFQGSSSRWNGATANIVTEDSSVVLGVVWRINVSDVANLDAQEVKYRPITVNVRVGDSTVICRTYVQIENGGSTKPSLAYKTVVLKGAIEHNLDAEYIEKLRRFPDNGVNQCGQSSLSSLVHE</sequence>
<proteinExistence type="predicted"/>
<protein>
    <recommendedName>
        <fullName evidence="1">gamma-glutamylcyclotransferase</fullName>
        <ecNumber evidence="1">4.3.2.9</ecNumber>
    </recommendedName>
</protein>